<sequence>MSSRAQQGTSVDDIRVQMQLERCPYAGCRFVADYDEHIMFHEGKQHRVPGRLYCKMEYQSRHGFVYCDFITLHQAELDQHEERHRRESGYMVDNPNWDDYWVRSNYGQISGPYSYHAYRGGSALTDDRELLSVHASSFTRVHLVE</sequence>
<dbReference type="AlphaFoldDB" id="M2RR17"/>
<proteinExistence type="predicted"/>
<organism evidence="1 2">
    <name type="scientific">Ceriporiopsis subvermispora (strain B)</name>
    <name type="common">White-rot fungus</name>
    <name type="synonym">Gelatoporia subvermispora</name>
    <dbReference type="NCBI Taxonomy" id="914234"/>
    <lineage>
        <taxon>Eukaryota</taxon>
        <taxon>Fungi</taxon>
        <taxon>Dikarya</taxon>
        <taxon>Basidiomycota</taxon>
        <taxon>Agaricomycotina</taxon>
        <taxon>Agaricomycetes</taxon>
        <taxon>Polyporales</taxon>
        <taxon>Gelatoporiaceae</taxon>
        <taxon>Gelatoporia</taxon>
    </lineage>
</organism>
<dbReference type="EMBL" id="KB445791">
    <property type="protein sequence ID" value="EMD41331.1"/>
    <property type="molecule type" value="Genomic_DNA"/>
</dbReference>
<reference evidence="1 2" key="1">
    <citation type="journal article" date="2012" name="Proc. Natl. Acad. Sci. U.S.A.">
        <title>Comparative genomics of Ceriporiopsis subvermispora and Phanerochaete chrysosporium provide insight into selective ligninolysis.</title>
        <authorList>
            <person name="Fernandez-Fueyo E."/>
            <person name="Ruiz-Duenas F.J."/>
            <person name="Ferreira P."/>
            <person name="Floudas D."/>
            <person name="Hibbett D.S."/>
            <person name="Canessa P."/>
            <person name="Larrondo L.F."/>
            <person name="James T.Y."/>
            <person name="Seelenfreund D."/>
            <person name="Lobos S."/>
            <person name="Polanco R."/>
            <person name="Tello M."/>
            <person name="Honda Y."/>
            <person name="Watanabe T."/>
            <person name="Watanabe T."/>
            <person name="Ryu J.S."/>
            <person name="Kubicek C.P."/>
            <person name="Schmoll M."/>
            <person name="Gaskell J."/>
            <person name="Hammel K.E."/>
            <person name="St John F.J."/>
            <person name="Vanden Wymelenberg A."/>
            <person name="Sabat G."/>
            <person name="Splinter BonDurant S."/>
            <person name="Syed K."/>
            <person name="Yadav J.S."/>
            <person name="Doddapaneni H."/>
            <person name="Subramanian V."/>
            <person name="Lavin J.L."/>
            <person name="Oguiza J.A."/>
            <person name="Perez G."/>
            <person name="Pisabarro A.G."/>
            <person name="Ramirez L."/>
            <person name="Santoyo F."/>
            <person name="Master E."/>
            <person name="Coutinho P.M."/>
            <person name="Henrissat B."/>
            <person name="Lombard V."/>
            <person name="Magnuson J.K."/>
            <person name="Kuees U."/>
            <person name="Hori C."/>
            <person name="Igarashi K."/>
            <person name="Samejima M."/>
            <person name="Held B.W."/>
            <person name="Barry K.W."/>
            <person name="LaButti K.M."/>
            <person name="Lapidus A."/>
            <person name="Lindquist E.A."/>
            <person name="Lucas S.M."/>
            <person name="Riley R."/>
            <person name="Salamov A.A."/>
            <person name="Hoffmeister D."/>
            <person name="Schwenk D."/>
            <person name="Hadar Y."/>
            <person name="Yarden O."/>
            <person name="de Vries R.P."/>
            <person name="Wiebenga A."/>
            <person name="Stenlid J."/>
            <person name="Eastwood D."/>
            <person name="Grigoriev I.V."/>
            <person name="Berka R.M."/>
            <person name="Blanchette R.A."/>
            <person name="Kersten P."/>
            <person name="Martinez A.T."/>
            <person name="Vicuna R."/>
            <person name="Cullen D."/>
        </authorList>
    </citation>
    <scope>NUCLEOTIDE SEQUENCE [LARGE SCALE GENOMIC DNA]</scope>
    <source>
        <strain evidence="1 2">B</strain>
    </source>
</reference>
<keyword evidence="2" id="KW-1185">Reference proteome</keyword>
<evidence type="ECO:0000313" key="1">
    <source>
        <dbReference type="EMBL" id="EMD41331.1"/>
    </source>
</evidence>
<evidence type="ECO:0000313" key="2">
    <source>
        <dbReference type="Proteomes" id="UP000016930"/>
    </source>
</evidence>
<gene>
    <name evidence="1" type="ORF">CERSUDRAFT_69914</name>
</gene>
<dbReference type="Proteomes" id="UP000016930">
    <property type="component" value="Unassembled WGS sequence"/>
</dbReference>
<protein>
    <submittedName>
        <fullName evidence="1">Uncharacterized protein</fullName>
    </submittedName>
</protein>
<accession>M2RR17</accession>
<name>M2RR17_CERS8</name>
<dbReference type="HOGENOM" id="CLU_1786606_0_0_1"/>